<organism evidence="1 2">
    <name type="scientific">Celeribacter marinus</name>
    <dbReference type="NCBI Taxonomy" id="1397108"/>
    <lineage>
        <taxon>Bacteria</taxon>
        <taxon>Pseudomonadati</taxon>
        <taxon>Pseudomonadota</taxon>
        <taxon>Alphaproteobacteria</taxon>
        <taxon>Rhodobacterales</taxon>
        <taxon>Roseobacteraceae</taxon>
        <taxon>Celeribacter</taxon>
    </lineage>
</organism>
<protein>
    <submittedName>
        <fullName evidence="1">Uncharacterized protein</fullName>
    </submittedName>
</protein>
<dbReference type="AlphaFoldDB" id="A0A0N9ZFK3"/>
<dbReference type="RefSeq" id="WP_256209970.1">
    <property type="nucleotide sequence ID" value="NZ_CBFHKW010000001.1"/>
</dbReference>
<evidence type="ECO:0000313" key="2">
    <source>
        <dbReference type="Proteomes" id="UP000064920"/>
    </source>
</evidence>
<dbReference type="STRING" id="1397108.IMCC12053_509"/>
<reference evidence="1 2" key="1">
    <citation type="submission" date="2015-05" db="EMBL/GenBank/DDBJ databases">
        <authorList>
            <person name="Wang D.B."/>
            <person name="Wang M."/>
        </authorList>
    </citation>
    <scope>NUCLEOTIDE SEQUENCE [LARGE SCALE GENOMIC DNA]</scope>
    <source>
        <strain evidence="1 2">IMCC 12053</strain>
    </source>
</reference>
<dbReference type="Proteomes" id="UP000064920">
    <property type="component" value="Chromosome"/>
</dbReference>
<keyword evidence="2" id="KW-1185">Reference proteome</keyword>
<accession>A0A0N9ZFK3</accession>
<name>A0A0N9ZFK3_9RHOB</name>
<dbReference type="KEGG" id="cmar:IMCC12053_509"/>
<dbReference type="EMBL" id="CP012023">
    <property type="protein sequence ID" value="ALI54458.1"/>
    <property type="molecule type" value="Genomic_DNA"/>
</dbReference>
<proteinExistence type="predicted"/>
<gene>
    <name evidence="1" type="ORF">IMCC12053_509</name>
</gene>
<evidence type="ECO:0000313" key="1">
    <source>
        <dbReference type="EMBL" id="ALI54458.1"/>
    </source>
</evidence>
<sequence length="43" mass="4537">MTALRSGYHGLAYLASLNTDRLLYGATIAVALVAGSFFGTLFL</sequence>
<dbReference type="PATRIC" id="fig|1397108.4.peg.525"/>